<evidence type="ECO:0000256" key="2">
    <source>
        <dbReference type="SAM" id="SignalP"/>
    </source>
</evidence>
<dbReference type="InterPro" id="IPR003609">
    <property type="entry name" value="Pan_app"/>
</dbReference>
<dbReference type="Pfam" id="PF26113">
    <property type="entry name" value="GH16_XgeA"/>
    <property type="match status" value="1"/>
</dbReference>
<dbReference type="Gene3D" id="2.60.120.200">
    <property type="match status" value="1"/>
</dbReference>
<keyword evidence="2" id="KW-0732">Signal</keyword>
<dbReference type="EMBL" id="JAPDRL010000004">
    <property type="protein sequence ID" value="KAJ9668914.1"/>
    <property type="molecule type" value="Genomic_DNA"/>
</dbReference>
<dbReference type="InterPro" id="IPR053183">
    <property type="entry name" value="ASL1"/>
</dbReference>
<dbReference type="Proteomes" id="UP001172684">
    <property type="component" value="Unassembled WGS sequence"/>
</dbReference>
<dbReference type="InterPro" id="IPR024655">
    <property type="entry name" value="Asl1_glyco_hydro_catalytic"/>
</dbReference>
<feature type="transmembrane region" description="Helical" evidence="1">
    <location>
        <begin position="458"/>
        <end position="484"/>
    </location>
</feature>
<evidence type="ECO:0000313" key="5">
    <source>
        <dbReference type="Proteomes" id="UP001172684"/>
    </source>
</evidence>
<feature type="chain" id="PRO_5045201146" description="GH16 domain-containing protein" evidence="2">
    <location>
        <begin position="25"/>
        <end position="1029"/>
    </location>
</feature>
<proteinExistence type="predicted"/>
<comment type="caution">
    <text evidence="4">The sequence shown here is derived from an EMBL/GenBank/DDBJ whole genome shotgun (WGS) entry which is preliminary data.</text>
</comment>
<sequence>MLPPSDHLRRLVVPFLSLVSIALAQYALVDEYLPTNFFDKFNFYTGPDPTWGHVHYKNRSYAQDNGLINTYSDHIRLGVDTTNRWPIGGQGRPSVRISTNATYQHGLFIADIRHMPFGCGTWPAYWMLGQGLENWPAYGEIDIIEGANLQDKNRMTLHTSNNCTIAGNNQNSELVTPNCWSQAGGCGVRARTTDTYGAGFNTVGGGVYAMEWTSSWIRIWFFPRNSIPAGVSSSTPDPSTFGVPLANFQGPSTCNIDSKFVNHKIIFNIDFCGQWAGNAYASSGCPLTANQTGWDSCVYFVGDNPSNFTEAYCATNFGLDELGAGEYSFGTCSSGFLCVCLHNVDSVRNADRGHDRYWIFLVLIDSSDIYLIFSYSSNLYHLNNSFGFSNIPKHLKLTSIIFASRKHIIAYKRSGNFNVSFFNFFSFVISFAVHHCMRQRQCRIQHDLQRTGSHLERQASLSGVVLIVFIISVVLVVFISVAFVSDAHIYLSNFFDVFGPGDLSANTFNECINACDSRPSCFAATYNANAKMCYTKSAGFSTGSGYSVPIAIPRTIVDFFFLAELNPVFHARFDFNFTTKFGFISDTVVDVDTRVDVNFIFNQDVDFVFDTDVDSIFPVRYYCFTDRTTKLSEKPKTRPYCANISWYYNYGHMPSTPFASDSGTLRKRQSATSSPILYIPMLWGDFPGTFLSDTIARIQAGERVPYVLGFNEPDLGFDVGGSSITPARAAEVWVQQLEPLRAYGVSLGAPAVSGSPDGFTWLRNWFLACAGRCNPEFLPAHYYGDFSGLAGHLGQIKGTYPNLTIWVTEFAYAHSSARNSEIFLNQTLNYFDVTLPPEYGLTHYSYFGGFRSDVSNVGAGATMLDANGKLTNIGRIYLGQFAEDTFEIQSATTATPTTGTSSLALATSSSRSSSSLAMPSPSLVCPQSNGTSYRVNGIDFTIQCYVDHYGGNYSGSPVDVDSFEESVGTFRQHRYLGRNSLYASCGHAAAQHFFPVLGDDTDDVSDIFINIIRNAFNGPLMSIECWFGT</sequence>
<dbReference type="Gene3D" id="3.20.20.80">
    <property type="entry name" value="Glycosidases"/>
    <property type="match status" value="1"/>
</dbReference>
<dbReference type="InterPro" id="IPR017853">
    <property type="entry name" value="GH"/>
</dbReference>
<feature type="signal peptide" evidence="2">
    <location>
        <begin position="1"/>
        <end position="24"/>
    </location>
</feature>
<dbReference type="PANTHER" id="PTHR34154:SF3">
    <property type="entry name" value="ALKALI-SENSITIVE LINKAGE PROTEIN 1"/>
    <property type="match status" value="1"/>
</dbReference>
<feature type="transmembrane region" description="Helical" evidence="1">
    <location>
        <begin position="417"/>
        <end position="437"/>
    </location>
</feature>
<evidence type="ECO:0000259" key="3">
    <source>
        <dbReference type="PROSITE" id="PS51762"/>
    </source>
</evidence>
<dbReference type="PANTHER" id="PTHR34154">
    <property type="entry name" value="ALKALI-SENSITIVE LINKAGE PROTEIN 1"/>
    <property type="match status" value="1"/>
</dbReference>
<organism evidence="4 5">
    <name type="scientific">Coniosporium apollinis</name>
    <dbReference type="NCBI Taxonomy" id="61459"/>
    <lineage>
        <taxon>Eukaryota</taxon>
        <taxon>Fungi</taxon>
        <taxon>Dikarya</taxon>
        <taxon>Ascomycota</taxon>
        <taxon>Pezizomycotina</taxon>
        <taxon>Dothideomycetes</taxon>
        <taxon>Dothideomycetes incertae sedis</taxon>
        <taxon>Coniosporium</taxon>
    </lineage>
</organism>
<keyword evidence="5" id="KW-1185">Reference proteome</keyword>
<dbReference type="CDD" id="cd02181">
    <property type="entry name" value="GH16_fungal_Lam16A_glucanase"/>
    <property type="match status" value="1"/>
</dbReference>
<dbReference type="SUPFAM" id="SSF49899">
    <property type="entry name" value="Concanavalin A-like lectins/glucanases"/>
    <property type="match status" value="1"/>
</dbReference>
<dbReference type="PROSITE" id="PS51762">
    <property type="entry name" value="GH16_2"/>
    <property type="match status" value="1"/>
</dbReference>
<keyword evidence="1" id="KW-1133">Transmembrane helix</keyword>
<dbReference type="Pfam" id="PF11790">
    <property type="entry name" value="Glyco_hydro_cc"/>
    <property type="match status" value="1"/>
</dbReference>
<keyword evidence="1" id="KW-0472">Membrane</keyword>
<dbReference type="InterPro" id="IPR013320">
    <property type="entry name" value="ConA-like_dom_sf"/>
</dbReference>
<reference evidence="4" key="1">
    <citation type="submission" date="2022-10" db="EMBL/GenBank/DDBJ databases">
        <title>Culturing micro-colonial fungi from biological soil crusts in the Mojave desert and describing Neophaeococcomyces mojavensis, and introducing the new genera and species Taxawa tesnikishii.</title>
        <authorList>
            <person name="Kurbessoian T."/>
            <person name="Stajich J.E."/>
        </authorList>
    </citation>
    <scope>NUCLEOTIDE SEQUENCE</scope>
    <source>
        <strain evidence="4">TK_1</strain>
    </source>
</reference>
<protein>
    <recommendedName>
        <fullName evidence="3">GH16 domain-containing protein</fullName>
    </recommendedName>
</protein>
<keyword evidence="1" id="KW-0812">Transmembrane</keyword>
<dbReference type="InterPro" id="IPR000757">
    <property type="entry name" value="Beta-glucanase-like"/>
</dbReference>
<accession>A0ABQ9P5Q9</accession>
<dbReference type="SUPFAM" id="SSF51445">
    <property type="entry name" value="(Trans)glycosidases"/>
    <property type="match status" value="1"/>
</dbReference>
<dbReference type="Gene3D" id="3.50.4.10">
    <property type="entry name" value="Hepatocyte Growth Factor"/>
    <property type="match status" value="1"/>
</dbReference>
<gene>
    <name evidence="4" type="ORF">H2201_000740</name>
</gene>
<feature type="domain" description="GH16" evidence="3">
    <location>
        <begin position="6"/>
        <end position="284"/>
    </location>
</feature>
<evidence type="ECO:0000313" key="4">
    <source>
        <dbReference type="EMBL" id="KAJ9668914.1"/>
    </source>
</evidence>
<dbReference type="Pfam" id="PF00024">
    <property type="entry name" value="PAN_1"/>
    <property type="match status" value="1"/>
</dbReference>
<name>A0ABQ9P5Q9_9PEZI</name>
<evidence type="ECO:0000256" key="1">
    <source>
        <dbReference type="SAM" id="Phobius"/>
    </source>
</evidence>